<dbReference type="PROSITE" id="PS52004">
    <property type="entry name" value="KS3_2"/>
    <property type="match status" value="1"/>
</dbReference>
<evidence type="ECO:0000259" key="12">
    <source>
        <dbReference type="PROSITE" id="PS52004"/>
    </source>
</evidence>
<dbReference type="GO" id="GO:0005886">
    <property type="term" value="C:plasma membrane"/>
    <property type="evidence" value="ECO:0007669"/>
    <property type="project" value="TreeGrafter"/>
</dbReference>
<keyword evidence="7" id="KW-0443">Lipid metabolism</keyword>
<reference evidence="13 14" key="1">
    <citation type="submission" date="2019-08" db="EMBL/GenBank/DDBJ databases">
        <authorList>
            <person name="Liang Q."/>
        </authorList>
    </citation>
    <scope>NUCLEOTIDE SEQUENCE [LARGE SCALE GENOMIC DNA]</scope>
    <source>
        <strain evidence="13 14">V1718</strain>
    </source>
</reference>
<dbReference type="InterPro" id="IPR029069">
    <property type="entry name" value="HotDog_dom_sf"/>
</dbReference>
<proteinExistence type="inferred from homology"/>
<dbReference type="CDD" id="cd01287">
    <property type="entry name" value="FabA"/>
    <property type="match status" value="1"/>
</dbReference>
<gene>
    <name evidence="13" type="ORF">FRD01_21985</name>
</gene>
<evidence type="ECO:0000256" key="6">
    <source>
        <dbReference type="ARBA" id="ARBA00022832"/>
    </source>
</evidence>
<feature type="region of interest" description="Disordered" evidence="11">
    <location>
        <begin position="863"/>
        <end position="967"/>
    </location>
</feature>
<keyword evidence="8" id="KW-0275">Fatty acid biosynthesis</keyword>
<dbReference type="CDD" id="cd00833">
    <property type="entry name" value="PKS"/>
    <property type="match status" value="1"/>
</dbReference>
<dbReference type="GO" id="GO:0004312">
    <property type="term" value="F:fatty acid synthase activity"/>
    <property type="evidence" value="ECO:0007669"/>
    <property type="project" value="TreeGrafter"/>
</dbReference>
<evidence type="ECO:0000256" key="8">
    <source>
        <dbReference type="ARBA" id="ARBA00023160"/>
    </source>
</evidence>
<keyword evidence="10" id="KW-0808">Transferase</keyword>
<keyword evidence="3" id="KW-0596">Phosphopantetheine</keyword>
<dbReference type="SUPFAM" id="SSF54637">
    <property type="entry name" value="Thioesterase/thiol ester dehydrase-isomerase"/>
    <property type="match status" value="4"/>
</dbReference>
<evidence type="ECO:0000313" key="14">
    <source>
        <dbReference type="Proteomes" id="UP000321595"/>
    </source>
</evidence>
<dbReference type="UniPathway" id="UPA00094"/>
<dbReference type="GO" id="GO:0071770">
    <property type="term" value="P:DIM/DIP cell wall layer assembly"/>
    <property type="evidence" value="ECO:0007669"/>
    <property type="project" value="TreeGrafter"/>
</dbReference>
<dbReference type="InterPro" id="IPR010083">
    <property type="entry name" value="FabA"/>
</dbReference>
<dbReference type="OrthoDB" id="5476655at2"/>
<keyword evidence="5" id="KW-0597">Phosphoprotein</keyword>
<dbReference type="InterPro" id="IPR002123">
    <property type="entry name" value="Plipid/glycerol_acylTrfase"/>
</dbReference>
<evidence type="ECO:0000256" key="11">
    <source>
        <dbReference type="SAM" id="MobiDB-lite"/>
    </source>
</evidence>
<evidence type="ECO:0000256" key="7">
    <source>
        <dbReference type="ARBA" id="ARBA00023098"/>
    </source>
</evidence>
<keyword evidence="14" id="KW-1185">Reference proteome</keyword>
<dbReference type="Gene3D" id="3.40.47.10">
    <property type="match status" value="2"/>
</dbReference>
<name>A0A5B8Y0I6_9DELT</name>
<feature type="compositionally biased region" description="Polar residues" evidence="11">
    <location>
        <begin position="922"/>
        <end position="932"/>
    </location>
</feature>
<dbReference type="RefSeq" id="WP_146963086.1">
    <property type="nucleotide sequence ID" value="NZ_CP042467.1"/>
</dbReference>
<dbReference type="InterPro" id="IPR020841">
    <property type="entry name" value="PKS_Beta-ketoAc_synthase_dom"/>
</dbReference>
<dbReference type="InterPro" id="IPR042104">
    <property type="entry name" value="PKS_dehydratase_sf"/>
</dbReference>
<evidence type="ECO:0000256" key="3">
    <source>
        <dbReference type="ARBA" id="ARBA00022450"/>
    </source>
</evidence>
<dbReference type="Gene3D" id="3.10.129.10">
    <property type="entry name" value="Hotdog Thioesterase"/>
    <property type="match status" value="4"/>
</dbReference>
<protein>
    <submittedName>
        <fullName evidence="13">3-hydroxyacyl-[acyl-carrier-protein] dehydratase FabA</fullName>
    </submittedName>
</protein>
<dbReference type="KEGG" id="bbae:FRD01_21985"/>
<sequence>MRFEPIAIVGRACVLPGALSPEELWSAVVAGKDLVSSAPEGRWGMPKAEALCSPDEDTTDKAWSDRGGYVRGFENVWKPDGFGVAPESLTGVDEGVRWALHCAREALRDAGDSRVGAVDRSRVSAIYGLLGFPTAEMSAYAEAYWMGAERPDPRNRFMAAGSVATMRSALGLSGASFAIDTACASSLFAIKLACDQLHDGSVDMALAGAVNRSDDLFIHVGFTALKALSKSGQSRPFHADADGLLPAEGAGFVALKRLSDARRDGNKIYGVIRGVGLSNDGRGRGFLAPLESGQARAIRQAYEVSGVSPSQVSLLECHATGTSVGDATELKSTGELYQGLSGVPMGSLKSNMGHLITAAGVAGLIKVLEAMRHQTRPPTLHASKENPALQSSPFRLVHKAERWESNGPRVAGVSAFGFGGNNAHLLVSEDSPELGEFGTGRSVPHSADELVVVALGSVIGNKTDALSAAQALAKNEAVHQETGAVEMALAGLKFPPTDLKETIPQQLTILNAARQALTQTEVDPLRTGVFLGTEPDNEVCRYGLRWRLPHWCRRMGLDPAEHQSWIERNKDLVVPRLTSAGVVGTMPNIPANRLNNQFDLGGQSFTVFGGPASGQIALHLAARAIESGELDAALVGAVDMCADQVHRRAQTDLERGPGEGQLVEGADAAVMLVIKRATDAQRAGDTILGRLSLSGPSFPQLGANHAAQGLRDLALGYAQGLKTHYQPEGPTLSFPGHNHVKIEPLPGGMAARQTMSDIQKMAPAPSLPKTDWVEPVNSGVNVGSVHVPVNAVPAPVNAGSVRVETNVVPTQNLELLRNSLSEIGQMQQRFLAEQSALFQQFMAVQSQGMALLHAAQNGVQHAPVSVNGPTINGPSLSLRSESQRTESPRVHSIPSSAPQEPLTPPSAPQAPKNGVGHESQRAESPTIHSTPAPQVVSKPKPISVPQAPKNAVGKETQREESPRVEVQASHGIKFDEWREPIGPTWGFEELKIHASGKISEIYGDIFKVQDDFHRQVRMPEPPLLLADRVTGMDAEPGSMKTGTIWTETDLRPDAWYLHEGHVPPGIMIESGQADLMLISYLGVDFTNKSERIYRLLGCELTYFGGMPKAGDTMEYQIVLDGHAKQGGTRLMFFHYDCRVDGEVRLAVRKGQAGFFTDEELANSEGCLWKPETQEIKADATVDAPFAMCTRETFDADQIRAFADGRPWDCFGEGFEVSKTHTRTPRIQNGKMLFHDNIEIKIPGRDAQAGPWNRGYLKSTWEVDPDHWFFDGHFKNDPCMPGTLMFDGCLQAMAFYMAAQGITLERDGWRFELVPEIPYQLSCRGQVTPQAKVLTYEIFVEEFVAGPIPTIYADLLCTVDGLKAFHARRVGLQLIPSWPLDEGSKLLDGYVEKEGVATANGFPFDYRSMLACANGRPSEAFGPIYDRFDSHIRVARLPNPPYHFVTRVSRLEGEIGSMQKGMEVDIEYDIPADAWYFDENGCRNMPFAVLLEAALQPCGWLASYLGCALTVDRELFFRNLDGTGTLHVDLLPDAGTMVTKVKSTNISKTGPMIIVGFEVECLIGDTLVYDLKTVFGFFPAEALQNQIGLPTTDEQRALLNAEPLNAVNLKDRPKGYWENARPKLAEPMLLMIDRVAYFDPKGGPAGLGALRAEKDVDPGEWFFKAHFFQDPVQPGSLGIEAMIQLLQFYMLETGMDEGIENPRFETLSHAHEMTWKYRGQVIPKNKLIQTTIEITETGRDEDGVYAVCNASLWVDSKRIYEAFNMGMRIVSGGGGERRTLTLDPAKDTWLNDHCPTYTLPALPMMSMVDLLAQGACTADQVTRLEDVRIKGWLALDGAKEVWTERSGEQVKLLVAGADGPREVASARVITGEFTARPVPLKPLKGEKISGQEVYQSGNLFHGPAFQILQDMVRTAEGATSWLSAAGPADMQGRVNGLLLDGATHSIPHDNLQIWGDKYEADKVAYPALIPEIRFFGPTPTSGTIRCEVRPDGFMGSPDFPAFKVQLIDESGVWCQMRLVEACFPKGTLGSADPADRQRFLRDREYVEGVRISSAQGEDTFVTEADIKAVDWFPGTVDAVYGLKNSSSALTKVQQIGIKEHIAAAHKIHPGVLPDALPLTKFKLEARQSGSEVTVKGDPNGKLDIKSVREFWTQWFDRDPWPVEDLYYGLIERFVRRIIVTDPKALEAIKGQSTLFLANHQIGVESLLFSVIASGLTEVPTVTLAKIEHKYTWLGKLIDLCFRYPEVRDPKVITFFDREDKASLPAIINELAVEMAGPGRSVMVHIEGTRSLECRTPVQKMSGAFIDMALGVNAPIVPVRFVGGLPVDPLEKRIEFPIGMGKQDIYFGRPIMPEELSKLHYGARKELVVSSINELGPPNSIEEPITGDPDFAAKVDAWMDSHPGVLHEHATLREMLAELAQPGEEVARLLAAKSAEDIDASAPKGAWLREFAEQLIGKKA</sequence>
<dbReference type="GO" id="GO:0006633">
    <property type="term" value="P:fatty acid biosynthetic process"/>
    <property type="evidence" value="ECO:0007669"/>
    <property type="project" value="UniProtKB-UniPathway"/>
</dbReference>
<evidence type="ECO:0000313" key="13">
    <source>
        <dbReference type="EMBL" id="QED29853.1"/>
    </source>
</evidence>
<feature type="compositionally biased region" description="Polar residues" evidence="11">
    <location>
        <begin position="867"/>
        <end position="880"/>
    </location>
</feature>
<evidence type="ECO:0000256" key="4">
    <source>
        <dbReference type="ARBA" id="ARBA00022516"/>
    </source>
</evidence>
<accession>A0A5B8Y0I6</accession>
<evidence type="ECO:0000256" key="9">
    <source>
        <dbReference type="ARBA" id="ARBA00023239"/>
    </source>
</evidence>
<organism evidence="13 14">
    <name type="scientific">Microvenator marinus</name>
    <dbReference type="NCBI Taxonomy" id="2600177"/>
    <lineage>
        <taxon>Bacteria</taxon>
        <taxon>Deltaproteobacteria</taxon>
        <taxon>Bradymonadales</taxon>
        <taxon>Microvenatoraceae</taxon>
        <taxon>Microvenator</taxon>
    </lineage>
</organism>
<dbReference type="SUPFAM" id="SSF53901">
    <property type="entry name" value="Thiolase-like"/>
    <property type="match status" value="2"/>
</dbReference>
<keyword evidence="9" id="KW-0456">Lyase</keyword>
<evidence type="ECO:0000256" key="10">
    <source>
        <dbReference type="RuleBase" id="RU003694"/>
    </source>
</evidence>
<dbReference type="GO" id="GO:0019171">
    <property type="term" value="F:(3R)-hydroxyacyl-[acyl-carrier-protein] dehydratase activity"/>
    <property type="evidence" value="ECO:0007669"/>
    <property type="project" value="InterPro"/>
</dbReference>
<dbReference type="Proteomes" id="UP000321595">
    <property type="component" value="Chromosome"/>
</dbReference>
<dbReference type="Pfam" id="PF01553">
    <property type="entry name" value="Acyltransferase"/>
    <property type="match status" value="1"/>
</dbReference>
<keyword evidence="4" id="KW-0444">Lipid biosynthesis</keyword>
<dbReference type="InterPro" id="IPR014030">
    <property type="entry name" value="Ketoacyl_synth_N"/>
</dbReference>
<dbReference type="InterPro" id="IPR014031">
    <property type="entry name" value="Ketoacyl_synth_C"/>
</dbReference>
<dbReference type="GO" id="GO:0005737">
    <property type="term" value="C:cytoplasm"/>
    <property type="evidence" value="ECO:0007669"/>
    <property type="project" value="InterPro"/>
</dbReference>
<dbReference type="Pfam" id="PF07977">
    <property type="entry name" value="FabA"/>
    <property type="match status" value="3"/>
</dbReference>
<feature type="domain" description="Ketosynthase family 3 (KS3)" evidence="12">
    <location>
        <begin position="3"/>
        <end position="429"/>
    </location>
</feature>
<dbReference type="SMART" id="SM00825">
    <property type="entry name" value="PKS_KS"/>
    <property type="match status" value="1"/>
</dbReference>
<dbReference type="EMBL" id="CP042467">
    <property type="protein sequence ID" value="QED29853.1"/>
    <property type="molecule type" value="Genomic_DNA"/>
</dbReference>
<dbReference type="InterPro" id="IPR016039">
    <property type="entry name" value="Thiolase-like"/>
</dbReference>
<comment type="pathway">
    <text evidence="1">Lipid metabolism; fatty acid biosynthesis.</text>
</comment>
<dbReference type="Pfam" id="PF02801">
    <property type="entry name" value="Ketoacyl-synt_C"/>
    <property type="match status" value="1"/>
</dbReference>
<dbReference type="PANTHER" id="PTHR43775">
    <property type="entry name" value="FATTY ACID SYNTHASE"/>
    <property type="match status" value="1"/>
</dbReference>
<evidence type="ECO:0000256" key="1">
    <source>
        <dbReference type="ARBA" id="ARBA00005194"/>
    </source>
</evidence>
<dbReference type="SMART" id="SM00563">
    <property type="entry name" value="PlsC"/>
    <property type="match status" value="1"/>
</dbReference>
<dbReference type="Pfam" id="PF00109">
    <property type="entry name" value="ketoacyl-synt"/>
    <property type="match status" value="2"/>
</dbReference>
<evidence type="ECO:0000256" key="5">
    <source>
        <dbReference type="ARBA" id="ARBA00022553"/>
    </source>
</evidence>
<dbReference type="InterPro" id="IPR013114">
    <property type="entry name" value="FabA_FabZ"/>
</dbReference>
<dbReference type="Gene3D" id="3.10.129.110">
    <property type="entry name" value="Polyketide synthase dehydratase"/>
    <property type="match status" value="1"/>
</dbReference>
<comment type="similarity">
    <text evidence="2">Belongs to the thioester dehydratase family. FabA subfamily.</text>
</comment>
<evidence type="ECO:0000256" key="2">
    <source>
        <dbReference type="ARBA" id="ARBA00006714"/>
    </source>
</evidence>
<dbReference type="InterPro" id="IPR050091">
    <property type="entry name" value="PKS_NRPS_Biosynth_Enz"/>
</dbReference>
<keyword evidence="6" id="KW-0276">Fatty acid metabolism</keyword>
<comment type="similarity">
    <text evidence="10">Belongs to the thiolase-like superfamily. Beta-ketoacyl-ACP synthases family.</text>
</comment>
<dbReference type="PANTHER" id="PTHR43775:SF37">
    <property type="entry name" value="SI:DKEY-61P9.11"/>
    <property type="match status" value="1"/>
</dbReference>